<dbReference type="GO" id="GO:0016787">
    <property type="term" value="F:hydrolase activity"/>
    <property type="evidence" value="ECO:0007669"/>
    <property type="project" value="InterPro"/>
</dbReference>
<gene>
    <name evidence="3" type="ORF">SEVIR_2G044400v2</name>
</gene>
<dbReference type="PANTHER" id="PTHR23024:SF442">
    <property type="entry name" value="OS07G0162400 PROTEIN"/>
    <property type="match status" value="1"/>
</dbReference>
<dbReference type="OMA" id="HAQYARR"/>
<proteinExistence type="predicted"/>
<reference evidence="3" key="1">
    <citation type="submission" date="2019-03" db="EMBL/GenBank/DDBJ databases">
        <title>WGS assembly of Setaria viridis.</title>
        <authorList>
            <person name="Huang P."/>
            <person name="Jenkins J."/>
            <person name="Grimwood J."/>
            <person name="Barry K."/>
            <person name="Healey A."/>
            <person name="Mamidi S."/>
            <person name="Sreedasyam A."/>
            <person name="Shu S."/>
            <person name="Feldman M."/>
            <person name="Wu J."/>
            <person name="Yu Y."/>
            <person name="Chen C."/>
            <person name="Johnson J."/>
            <person name="Rokhsar D."/>
            <person name="Baxter I."/>
            <person name="Schmutz J."/>
            <person name="Brutnell T."/>
            <person name="Kellogg E."/>
        </authorList>
    </citation>
    <scope>NUCLEOTIDE SEQUENCE [LARGE SCALE GENOMIC DNA]</scope>
</reference>
<accession>A0A4U6VRT3</accession>
<dbReference type="PANTHER" id="PTHR23024">
    <property type="entry name" value="ARYLACETAMIDE DEACETYLASE"/>
    <property type="match status" value="1"/>
</dbReference>
<sequence>MSPPPSSEPHVVEDIRGLVQLMSDGTVRRSADPASYPVVDADPDGGGGSGSDGDDDSGVEWKDVTWQREHDLNARLYRPRHLGAANDAQIPIVAYFHGGGAGGGFFCLGSGRWPGPHAWCLRLAAELPAVVLSFDYRLAPEHRLPAAQEDGAEAMAWLRAHAAHDPWFADDADFARVFVAGASAGGNIAHHVATEFGKTGLGPPVRIRGTVLLTPAMAGEARTRAEAAPPPAANSSLLTADMVDRYARLFLPPGATRDHPAINLAGPEAPPLEVAAMAPVLVVAAERDVLRDRHAQYARRMKEEWGKEVEYAELAGVGHGFSEADDPWTQPADELVRLVRRFVVAHMDAE</sequence>
<dbReference type="Gene3D" id="3.40.50.1820">
    <property type="entry name" value="alpha/beta hydrolase"/>
    <property type="match status" value="1"/>
</dbReference>
<protein>
    <recommendedName>
        <fullName evidence="2">Alpha/beta hydrolase fold-3 domain-containing protein</fullName>
    </recommendedName>
</protein>
<organism evidence="3 4">
    <name type="scientific">Setaria viridis</name>
    <name type="common">Green bristlegrass</name>
    <name type="synonym">Setaria italica subsp. viridis</name>
    <dbReference type="NCBI Taxonomy" id="4556"/>
    <lineage>
        <taxon>Eukaryota</taxon>
        <taxon>Viridiplantae</taxon>
        <taxon>Streptophyta</taxon>
        <taxon>Embryophyta</taxon>
        <taxon>Tracheophyta</taxon>
        <taxon>Spermatophyta</taxon>
        <taxon>Magnoliopsida</taxon>
        <taxon>Liliopsida</taxon>
        <taxon>Poales</taxon>
        <taxon>Poaceae</taxon>
        <taxon>PACMAD clade</taxon>
        <taxon>Panicoideae</taxon>
        <taxon>Panicodae</taxon>
        <taxon>Paniceae</taxon>
        <taxon>Cenchrinae</taxon>
        <taxon>Setaria</taxon>
    </lineage>
</organism>
<dbReference type="InterPro" id="IPR013094">
    <property type="entry name" value="AB_hydrolase_3"/>
</dbReference>
<dbReference type="Pfam" id="PF07859">
    <property type="entry name" value="Abhydrolase_3"/>
    <property type="match status" value="1"/>
</dbReference>
<evidence type="ECO:0000313" key="3">
    <source>
        <dbReference type="EMBL" id="TKW30529.1"/>
    </source>
</evidence>
<name>A0A4U6VRT3_SETVI</name>
<evidence type="ECO:0000256" key="1">
    <source>
        <dbReference type="SAM" id="MobiDB-lite"/>
    </source>
</evidence>
<evidence type="ECO:0000313" key="4">
    <source>
        <dbReference type="Proteomes" id="UP000298652"/>
    </source>
</evidence>
<keyword evidence="4" id="KW-1185">Reference proteome</keyword>
<dbReference type="InterPro" id="IPR029058">
    <property type="entry name" value="AB_hydrolase_fold"/>
</dbReference>
<dbReference type="SUPFAM" id="SSF53474">
    <property type="entry name" value="alpha/beta-Hydrolases"/>
    <property type="match status" value="1"/>
</dbReference>
<dbReference type="Gramene" id="TKW30529">
    <property type="protein sequence ID" value="TKW30529"/>
    <property type="gene ID" value="SEVIR_2G044400v2"/>
</dbReference>
<feature type="domain" description="Alpha/beta hydrolase fold-3" evidence="2">
    <location>
        <begin position="94"/>
        <end position="321"/>
    </location>
</feature>
<dbReference type="EMBL" id="CM016553">
    <property type="protein sequence ID" value="TKW30529.1"/>
    <property type="molecule type" value="Genomic_DNA"/>
</dbReference>
<dbReference type="Proteomes" id="UP000298652">
    <property type="component" value="Chromosome 2"/>
</dbReference>
<dbReference type="AlphaFoldDB" id="A0A4U6VRT3"/>
<feature type="region of interest" description="Disordered" evidence="1">
    <location>
        <begin position="23"/>
        <end position="59"/>
    </location>
</feature>
<dbReference type="InterPro" id="IPR050466">
    <property type="entry name" value="Carboxylest/Gibb_receptor"/>
</dbReference>
<evidence type="ECO:0000259" key="2">
    <source>
        <dbReference type="Pfam" id="PF07859"/>
    </source>
</evidence>